<evidence type="ECO:0000256" key="1">
    <source>
        <dbReference type="SAM" id="MobiDB-lite"/>
    </source>
</evidence>
<evidence type="ECO:0000313" key="2">
    <source>
        <dbReference type="Ensembl" id="ENSMAMP00000050031.1"/>
    </source>
</evidence>
<sequence>MADEEAEQDISPGNGITETTGELRQRLQELQEVMVQESRESPVQSSSDYCQEFCRVMVIVAS</sequence>
<keyword evidence="3" id="KW-1185">Reference proteome</keyword>
<reference evidence="2" key="1">
    <citation type="submission" date="2025-08" db="UniProtKB">
        <authorList>
            <consortium name="Ensembl"/>
        </authorList>
    </citation>
    <scope>IDENTIFICATION</scope>
</reference>
<dbReference type="InParanoid" id="A0A7N8XGL1"/>
<accession>A0A7N8XGL1</accession>
<dbReference type="Ensembl" id="ENSMAMT00000055442.1">
    <property type="protein sequence ID" value="ENSMAMP00000050031.1"/>
    <property type="gene ID" value="ENSMAMG00000027482.1"/>
</dbReference>
<organism evidence="2 3">
    <name type="scientific">Mastacembelus armatus</name>
    <name type="common">zig-zag eel</name>
    <dbReference type="NCBI Taxonomy" id="205130"/>
    <lineage>
        <taxon>Eukaryota</taxon>
        <taxon>Metazoa</taxon>
        <taxon>Chordata</taxon>
        <taxon>Craniata</taxon>
        <taxon>Vertebrata</taxon>
        <taxon>Euteleostomi</taxon>
        <taxon>Actinopterygii</taxon>
        <taxon>Neopterygii</taxon>
        <taxon>Teleostei</taxon>
        <taxon>Neoteleostei</taxon>
        <taxon>Acanthomorphata</taxon>
        <taxon>Anabantaria</taxon>
        <taxon>Synbranchiformes</taxon>
        <taxon>Mastacembelidae</taxon>
        <taxon>Mastacembelus</taxon>
    </lineage>
</organism>
<feature type="region of interest" description="Disordered" evidence="1">
    <location>
        <begin position="1"/>
        <end position="21"/>
    </location>
</feature>
<reference evidence="2" key="2">
    <citation type="submission" date="2025-09" db="UniProtKB">
        <authorList>
            <consortium name="Ensembl"/>
        </authorList>
    </citation>
    <scope>IDENTIFICATION</scope>
</reference>
<protein>
    <submittedName>
        <fullName evidence="2">Uncharacterized protein</fullName>
    </submittedName>
</protein>
<dbReference type="GeneTree" id="ENSGT00940000179970"/>
<dbReference type="Proteomes" id="UP000261640">
    <property type="component" value="Unplaced"/>
</dbReference>
<dbReference type="AlphaFoldDB" id="A0A7N8XGL1"/>
<evidence type="ECO:0000313" key="3">
    <source>
        <dbReference type="Proteomes" id="UP000261640"/>
    </source>
</evidence>
<proteinExistence type="predicted"/>
<name>A0A7N8XGL1_9TELE</name>